<dbReference type="GO" id="GO:0009243">
    <property type="term" value="P:O antigen biosynthetic process"/>
    <property type="evidence" value="ECO:0007669"/>
    <property type="project" value="UniProtKB-UniRule"/>
</dbReference>
<keyword evidence="3 12" id="KW-0997">Cell inner membrane</keyword>
<keyword evidence="7 12" id="KW-0460">Magnesium</keyword>
<keyword evidence="2 12" id="KW-1003">Cell membrane</keyword>
<comment type="catalytic activity">
    <reaction evidence="12">
        <text>di-trans,octa-cis-undecaprenyl phosphate + UDP-N-acetyl-alpha-D-glucosamine = N-acetyl-alpha-D-glucosaminyl-di-trans,octa-cis-undecaprenyl diphosphate + UMP</text>
        <dbReference type="Rhea" id="RHEA:28090"/>
        <dbReference type="ChEBI" id="CHEBI:57705"/>
        <dbReference type="ChEBI" id="CHEBI:57865"/>
        <dbReference type="ChEBI" id="CHEBI:60392"/>
        <dbReference type="ChEBI" id="CHEBI:62959"/>
        <dbReference type="EC" id="2.7.8.33"/>
    </reaction>
</comment>
<evidence type="ECO:0000256" key="3">
    <source>
        <dbReference type="ARBA" id="ARBA00022519"/>
    </source>
</evidence>
<dbReference type="RefSeq" id="WP_171369307.1">
    <property type="nucleotide sequence ID" value="NZ_VTXW01000035.1"/>
</dbReference>
<dbReference type="NCBIfam" id="TIGR02380">
    <property type="entry name" value="ECA_wecA"/>
    <property type="match status" value="1"/>
</dbReference>
<evidence type="ECO:0000256" key="2">
    <source>
        <dbReference type="ARBA" id="ARBA00022475"/>
    </source>
</evidence>
<dbReference type="EMBL" id="VTXW01000035">
    <property type="protein sequence ID" value="NOH36091.1"/>
    <property type="molecule type" value="Genomic_DNA"/>
</dbReference>
<dbReference type="InterPro" id="IPR000715">
    <property type="entry name" value="Glycosyl_transferase_4"/>
</dbReference>
<dbReference type="GO" id="GO:0000287">
    <property type="term" value="F:magnesium ion binding"/>
    <property type="evidence" value="ECO:0007669"/>
    <property type="project" value="InterPro"/>
</dbReference>
<evidence type="ECO:0000256" key="7">
    <source>
        <dbReference type="ARBA" id="ARBA00022842"/>
    </source>
</evidence>
<dbReference type="InterPro" id="IPR012750">
    <property type="entry name" value="ECA_WecA-rel"/>
</dbReference>
<comment type="cofactor">
    <cofactor evidence="12 13">
        <name>Mg(2+)</name>
        <dbReference type="ChEBI" id="CHEBI:18420"/>
    </cofactor>
</comment>
<dbReference type="HAMAP" id="MF_02030">
    <property type="entry name" value="WecA_Gammaproteo"/>
    <property type="match status" value="1"/>
</dbReference>
<comment type="caution">
    <text evidence="14">The sequence shown here is derived from an EMBL/GenBank/DDBJ whole genome shotgun (WGS) entry which is preliminary data.</text>
</comment>
<evidence type="ECO:0000256" key="13">
    <source>
        <dbReference type="PIRSR" id="PIRSR600715-1"/>
    </source>
</evidence>
<evidence type="ECO:0000256" key="6">
    <source>
        <dbReference type="ARBA" id="ARBA00022692"/>
    </source>
</evidence>
<dbReference type="UniPathway" id="UPA00281"/>
<name>A0A7Y3YSU4_9VIBR</name>
<dbReference type="AlphaFoldDB" id="A0A7Y3YSU4"/>
<feature type="transmembrane region" description="Helical" evidence="12">
    <location>
        <begin position="187"/>
        <end position="207"/>
    </location>
</feature>
<feature type="transmembrane region" description="Helical" evidence="12">
    <location>
        <begin position="162"/>
        <end position="181"/>
    </location>
</feature>
<keyword evidence="6 12" id="KW-0812">Transmembrane</keyword>
<evidence type="ECO:0000256" key="5">
    <source>
        <dbReference type="ARBA" id="ARBA00022679"/>
    </source>
</evidence>
<feature type="transmembrane region" description="Helical" evidence="12">
    <location>
        <begin position="245"/>
        <end position="266"/>
    </location>
</feature>
<gene>
    <name evidence="12 14" type="primary">wecA</name>
    <name evidence="14" type="ORF">F0245_22505</name>
</gene>
<feature type="transmembrane region" description="Helical" evidence="12">
    <location>
        <begin position="45"/>
        <end position="64"/>
    </location>
</feature>
<keyword evidence="5 12" id="KW-0808">Transferase</keyword>
<dbReference type="GO" id="GO:0005886">
    <property type="term" value="C:plasma membrane"/>
    <property type="evidence" value="ECO:0007669"/>
    <property type="project" value="UniProtKB-SubCell"/>
</dbReference>
<keyword evidence="8 12" id="KW-0448">Lipopolysaccharide biosynthesis</keyword>
<dbReference type="PANTHER" id="PTHR22926:SF3">
    <property type="entry name" value="UNDECAPRENYL-PHOSPHATE ALPHA-N-ACETYLGLUCOSAMINYL 1-PHOSPHATE TRANSFERASE"/>
    <property type="match status" value="1"/>
</dbReference>
<dbReference type="GO" id="GO:0030145">
    <property type="term" value="F:manganese ion binding"/>
    <property type="evidence" value="ECO:0007669"/>
    <property type="project" value="InterPro"/>
</dbReference>
<feature type="transmembrane region" description="Helical" evidence="12">
    <location>
        <begin position="214"/>
        <end position="233"/>
    </location>
</feature>
<evidence type="ECO:0000256" key="1">
    <source>
        <dbReference type="ARBA" id="ARBA00004651"/>
    </source>
</evidence>
<keyword evidence="10 12" id="KW-0472">Membrane</keyword>
<keyword evidence="11 12" id="KW-0464">Manganese</keyword>
<comment type="subcellular location">
    <subcellularLocation>
        <location evidence="12">Cell inner membrane</location>
        <topology evidence="12">Multi-pass membrane protein</topology>
    </subcellularLocation>
    <subcellularLocation>
        <location evidence="1">Cell membrane</location>
        <topology evidence="1">Multi-pass membrane protein</topology>
    </subcellularLocation>
</comment>
<feature type="transmembrane region" description="Helical" evidence="12">
    <location>
        <begin position="70"/>
        <end position="89"/>
    </location>
</feature>
<feature type="transmembrane region" description="Helical" evidence="12">
    <location>
        <begin position="324"/>
        <end position="341"/>
    </location>
</feature>
<evidence type="ECO:0000256" key="8">
    <source>
        <dbReference type="ARBA" id="ARBA00022985"/>
    </source>
</evidence>
<feature type="transmembrane region" description="Helical" evidence="12">
    <location>
        <begin position="6"/>
        <end position="24"/>
    </location>
</feature>
<feature type="transmembrane region" description="Helical" evidence="12">
    <location>
        <begin position="125"/>
        <end position="150"/>
    </location>
</feature>
<comment type="similarity">
    <text evidence="12">Belongs to the glycosyltransferase 4 family. WecA subfamily.</text>
</comment>
<dbReference type="Proteomes" id="UP000525336">
    <property type="component" value="Unassembled WGS sequence"/>
</dbReference>
<evidence type="ECO:0000256" key="11">
    <source>
        <dbReference type="ARBA" id="ARBA00023211"/>
    </source>
</evidence>
<dbReference type="GO" id="GO:0036380">
    <property type="term" value="F:UDP-N-acetylglucosamine-undecaprenyl-phosphate N-acetylglucosaminephosphotransferase activity"/>
    <property type="evidence" value="ECO:0007669"/>
    <property type="project" value="UniProtKB-UniRule"/>
</dbReference>
<feature type="binding site" evidence="13">
    <location>
        <position position="154"/>
    </location>
    <ligand>
        <name>Mg(2+)</name>
        <dbReference type="ChEBI" id="CHEBI:18420"/>
    </ligand>
</feature>
<dbReference type="GO" id="GO:0016757">
    <property type="term" value="F:glycosyltransferase activity"/>
    <property type="evidence" value="ECO:0007669"/>
    <property type="project" value="UniProtKB-KW"/>
</dbReference>
<dbReference type="GO" id="GO:0009276">
    <property type="term" value="C:Gram-negative-bacterium-type cell wall"/>
    <property type="evidence" value="ECO:0007669"/>
    <property type="project" value="InterPro"/>
</dbReference>
<keyword evidence="9 12" id="KW-1133">Transmembrane helix</keyword>
<dbReference type="EC" id="2.7.8.33" evidence="12"/>
<proteinExistence type="inferred from homology"/>
<evidence type="ECO:0000256" key="10">
    <source>
        <dbReference type="ARBA" id="ARBA00023136"/>
    </source>
</evidence>
<feature type="binding site" evidence="13">
    <location>
        <position position="218"/>
    </location>
    <ligand>
        <name>Mg(2+)</name>
        <dbReference type="ChEBI" id="CHEBI:18420"/>
    </ligand>
</feature>
<feature type="transmembrane region" description="Helical" evidence="12">
    <location>
        <begin position="297"/>
        <end position="318"/>
    </location>
</feature>
<feature type="transmembrane region" description="Helical" evidence="12">
    <location>
        <begin position="101"/>
        <end position="119"/>
    </location>
</feature>
<reference evidence="14 15" key="1">
    <citation type="submission" date="2019-09" db="EMBL/GenBank/DDBJ databases">
        <title>Draft genome sequencing and comparative genomics of hatchery-associated Vibrios.</title>
        <authorList>
            <person name="Kehlet-Delgado H."/>
            <person name="Mueller R.S."/>
        </authorList>
    </citation>
    <scope>NUCLEOTIDE SEQUENCE [LARGE SCALE GENOMIC DNA]</scope>
    <source>
        <strain evidence="14 15">00-90-10</strain>
    </source>
</reference>
<dbReference type="CDD" id="cd06853">
    <property type="entry name" value="GT_WecA_like"/>
    <property type="match status" value="1"/>
</dbReference>
<accession>A0A7Y3YSU4</accession>
<comment type="pathway">
    <text evidence="12">Bacterial outer membrane biogenesis; LPS O-antigen biosynthesis.</text>
</comment>
<keyword evidence="13" id="KW-0479">Metal-binding</keyword>
<dbReference type="GO" id="GO:0044038">
    <property type="term" value="P:cell wall macromolecule biosynthetic process"/>
    <property type="evidence" value="ECO:0007669"/>
    <property type="project" value="TreeGrafter"/>
</dbReference>
<dbReference type="PANTHER" id="PTHR22926">
    <property type="entry name" value="PHOSPHO-N-ACETYLMURAMOYL-PENTAPEPTIDE-TRANSFERASE"/>
    <property type="match status" value="1"/>
</dbReference>
<evidence type="ECO:0000313" key="14">
    <source>
        <dbReference type="EMBL" id="NOH36091.1"/>
    </source>
</evidence>
<evidence type="ECO:0000256" key="12">
    <source>
        <dbReference type="HAMAP-Rule" id="MF_02030"/>
    </source>
</evidence>
<evidence type="ECO:0000256" key="4">
    <source>
        <dbReference type="ARBA" id="ARBA00022676"/>
    </source>
</evidence>
<evidence type="ECO:0000256" key="9">
    <source>
        <dbReference type="ARBA" id="ARBA00022989"/>
    </source>
</evidence>
<dbReference type="GO" id="GO:0071555">
    <property type="term" value="P:cell wall organization"/>
    <property type="evidence" value="ECO:0007669"/>
    <property type="project" value="TreeGrafter"/>
</dbReference>
<protein>
    <recommendedName>
        <fullName evidence="12">Undecaprenyl-phosphate alpha-N-acetylglucosaminyl 1-phosphate transferase</fullName>
        <ecNumber evidence="12">2.7.8.33</ecNumber>
    </recommendedName>
    <alternativeName>
        <fullName evidence="12">UDP-GlcNAc:undecaprenyl-phosphate GlcNAc-1-phosphate transferase</fullName>
    </alternativeName>
    <alternativeName>
        <fullName evidence="12">Undecaprenyl-phosphate GlcNAc-1-phosphate transferase</fullName>
    </alternativeName>
</protein>
<evidence type="ECO:0000313" key="15">
    <source>
        <dbReference type="Proteomes" id="UP000525336"/>
    </source>
</evidence>
<comment type="function">
    <text evidence="12">Catalyzes the transfer of the GlcNAc-1-phosphate moiety from UDP-GlcNAc onto the carrier lipid undecaprenyl phosphate (C55-P), yielding GlcNAc-pyrophosphoryl-undecaprenyl (GlcNAc-PP-C55).</text>
</comment>
<organism evidence="14 15">
    <name type="scientific">Vibrio chagasii</name>
    <dbReference type="NCBI Taxonomy" id="170679"/>
    <lineage>
        <taxon>Bacteria</taxon>
        <taxon>Pseudomonadati</taxon>
        <taxon>Pseudomonadota</taxon>
        <taxon>Gammaproteobacteria</taxon>
        <taxon>Vibrionales</taxon>
        <taxon>Vibrionaceae</taxon>
        <taxon>Vibrio</taxon>
    </lineage>
</organism>
<dbReference type="Pfam" id="PF00953">
    <property type="entry name" value="Glycos_transf_4"/>
    <property type="match status" value="1"/>
</dbReference>
<comment type="cofactor">
    <cofactor evidence="12">
        <name>Mn(2+)</name>
        <dbReference type="ChEBI" id="CHEBI:29035"/>
    </cofactor>
</comment>
<sequence length="367" mass="41443">MSLFEYLIELSMFFFISLAVLYCMRKVGYAIGLTDKPNARKHHEGVVPLVGGISLCITLLYFLYVNAEQFNNLEIAATCLTVLVLVGVADDRFDISFKLRMGVQAILAMVIMHYTGLTLSHVGDVFGFGVLDFPVVLDSVITVIAVIAAINAFNMVDGIDGLLGGLSMVVFTSLGVVFFAYKLEFYAFFMAVMVVMLFPFVLFNLGYFGKLRKVFMGDAGSMMVGFIVIWVLIGGTQSDDGHYIIRPVTALWLIAVPLIDMMAIMIRRIRKGHSPFKPDREHFHHIMQRIGFTPRESLGVICLVQLLYSTLGLLGEYFQVPEFVMFYTIVACFLFHTYWMTHSFKMAKIVRKWKKLEEKQPDETAVL</sequence>
<keyword evidence="4 12" id="KW-0328">Glycosyltransferase</keyword>